<dbReference type="EMBL" id="KN610197">
    <property type="protein sequence ID" value="KHJ78011.1"/>
    <property type="molecule type" value="Genomic_DNA"/>
</dbReference>
<protein>
    <submittedName>
        <fullName evidence="1">Uncharacterized protein</fullName>
    </submittedName>
</protein>
<evidence type="ECO:0000313" key="2">
    <source>
        <dbReference type="Proteomes" id="UP000053660"/>
    </source>
</evidence>
<proteinExistence type="predicted"/>
<organism evidence="1 2">
    <name type="scientific">Oesophagostomum dentatum</name>
    <name type="common">Nodular worm</name>
    <dbReference type="NCBI Taxonomy" id="61180"/>
    <lineage>
        <taxon>Eukaryota</taxon>
        <taxon>Metazoa</taxon>
        <taxon>Ecdysozoa</taxon>
        <taxon>Nematoda</taxon>
        <taxon>Chromadorea</taxon>
        <taxon>Rhabditida</taxon>
        <taxon>Rhabditina</taxon>
        <taxon>Rhabditomorpha</taxon>
        <taxon>Strongyloidea</taxon>
        <taxon>Strongylidae</taxon>
        <taxon>Oesophagostomum</taxon>
    </lineage>
</organism>
<gene>
    <name evidence="1" type="ORF">OESDEN_22369</name>
</gene>
<keyword evidence="2" id="KW-1185">Reference proteome</keyword>
<accession>A0A0B1S2A5</accession>
<evidence type="ECO:0000313" key="1">
    <source>
        <dbReference type="EMBL" id="KHJ78011.1"/>
    </source>
</evidence>
<dbReference type="Proteomes" id="UP000053660">
    <property type="component" value="Unassembled WGS sequence"/>
</dbReference>
<reference evidence="1 2" key="1">
    <citation type="submission" date="2014-03" db="EMBL/GenBank/DDBJ databases">
        <title>Draft genome of the hookworm Oesophagostomum dentatum.</title>
        <authorList>
            <person name="Mitreva M."/>
        </authorList>
    </citation>
    <scope>NUCLEOTIDE SEQUENCE [LARGE SCALE GENOMIC DNA]</scope>
    <source>
        <strain evidence="1 2">OD-Hann</strain>
    </source>
</reference>
<sequence>MGRARQMLLHRDLALEGLRVVFWVRTKTCGRPRAGGGTQAALF</sequence>
<dbReference type="AlphaFoldDB" id="A0A0B1S2A5"/>
<name>A0A0B1S2A5_OESDE</name>